<dbReference type="AlphaFoldDB" id="R9T8S4"/>
<dbReference type="NCBIfam" id="TIGR00270">
    <property type="entry name" value="multiprotein bridging factor aMBF1"/>
    <property type="match status" value="1"/>
</dbReference>
<protein>
    <submittedName>
        <fullName evidence="3">Helix-turn-helix domain protein</fullName>
    </submittedName>
</protein>
<keyword evidence="1" id="KW-0238">DNA-binding</keyword>
<gene>
    <name evidence="3" type="ORF">MMINT_18110</name>
</gene>
<name>R9T8S4_METII</name>
<dbReference type="GeneID" id="41324165"/>
<evidence type="ECO:0000259" key="2">
    <source>
        <dbReference type="PROSITE" id="PS50943"/>
    </source>
</evidence>
<keyword evidence="4" id="KW-1185">Reference proteome</keyword>
<reference evidence="3 4" key="1">
    <citation type="journal article" date="2013" name="Genome Announc.">
        <title>Genome sequence of 'Candidatus Methanomassiliicoccus intestinalis' Issoire-Mx1, a third thermoplasmatales-related methanogenic archaeon from human feces.</title>
        <authorList>
            <person name="Borrel G."/>
            <person name="Harris H.M."/>
            <person name="Parisot N."/>
            <person name="Gaci N."/>
            <person name="Tottey W."/>
            <person name="Mihajlovski A."/>
            <person name="Deane J."/>
            <person name="Gribaldo S."/>
            <person name="Bardot O."/>
            <person name="Peyretaillade E."/>
            <person name="Peyret P."/>
            <person name="O'Toole P.W."/>
            <person name="Brugere J.F."/>
        </authorList>
    </citation>
    <scope>NUCLEOTIDE SEQUENCE [LARGE SCALE GENOMIC DNA]</scope>
    <source>
        <strain evidence="3 4">Issoire-Mx1</strain>
    </source>
</reference>
<dbReference type="GO" id="GO:0003677">
    <property type="term" value="F:DNA binding"/>
    <property type="evidence" value="ECO:0007669"/>
    <property type="project" value="UniProtKB-KW"/>
</dbReference>
<feature type="domain" description="HTH cro/C1-type" evidence="2">
    <location>
        <begin position="91"/>
        <end position="145"/>
    </location>
</feature>
<proteinExistence type="predicted"/>
<dbReference type="Pfam" id="PF01381">
    <property type="entry name" value="HTH_3"/>
    <property type="match status" value="1"/>
</dbReference>
<dbReference type="Pfam" id="PF26602">
    <property type="entry name" value="HVO_2718_N"/>
    <property type="match status" value="1"/>
</dbReference>
<dbReference type="InterPro" id="IPR058562">
    <property type="entry name" value="MJ0586_N"/>
</dbReference>
<dbReference type="FunCoup" id="R9T8S4">
    <property type="interactions" value="5"/>
</dbReference>
<accession>R9T8S4</accession>
<organism evidence="3 4">
    <name type="scientific">Methanomassiliicoccus intestinalis (strain Issoire-Mx1)</name>
    <dbReference type="NCBI Taxonomy" id="1295009"/>
    <lineage>
        <taxon>Archaea</taxon>
        <taxon>Methanobacteriati</taxon>
        <taxon>Thermoplasmatota</taxon>
        <taxon>Thermoplasmata</taxon>
        <taxon>Methanomassiliicoccales</taxon>
        <taxon>Methanomassiliicoccaceae</taxon>
        <taxon>Methanomassiliicoccus</taxon>
    </lineage>
</organism>
<dbReference type="HOGENOM" id="CLU_130237_0_0_2"/>
<dbReference type="PANTHER" id="PTHR10245">
    <property type="entry name" value="ENDOTHELIAL DIFFERENTIATION-RELATED FACTOR 1 MULTIPROTEIN BRIDGING FACTOR 1"/>
    <property type="match status" value="1"/>
</dbReference>
<dbReference type="OrthoDB" id="53085at2157"/>
<evidence type="ECO:0000313" key="3">
    <source>
        <dbReference type="EMBL" id="AGN27095.1"/>
    </source>
</evidence>
<dbReference type="CDD" id="cd00093">
    <property type="entry name" value="HTH_XRE"/>
    <property type="match status" value="1"/>
</dbReference>
<dbReference type="KEGG" id="mer:MMINT_18110"/>
<evidence type="ECO:0000256" key="1">
    <source>
        <dbReference type="ARBA" id="ARBA00023125"/>
    </source>
</evidence>
<dbReference type="InterPro" id="IPR001387">
    <property type="entry name" value="Cro/C1-type_HTH"/>
</dbReference>
<dbReference type="InterPro" id="IPR004451">
    <property type="entry name" value="MJ0586"/>
</dbReference>
<dbReference type="Gene3D" id="1.10.260.40">
    <property type="entry name" value="lambda repressor-like DNA-binding domains"/>
    <property type="match status" value="1"/>
</dbReference>
<dbReference type="STRING" id="1295009.MMINT_18110"/>
<evidence type="ECO:0000313" key="4">
    <source>
        <dbReference type="Proteomes" id="UP000014070"/>
    </source>
</evidence>
<dbReference type="InterPro" id="IPR010982">
    <property type="entry name" value="Lambda_DNA-bd_dom_sf"/>
</dbReference>
<dbReference type="SUPFAM" id="SSF47413">
    <property type="entry name" value="lambda repressor-like DNA-binding domains"/>
    <property type="match status" value="1"/>
</dbReference>
<sequence length="170" mass="18614">MICEMCGKKSEWIKTVFIEGTELKVCKECSKFGESADGTGSHAKKNAASAPVSRAVVNERLEARERRMRTRDVYKDMDTSEDLIPDYASVIKDARRARNMKQEDLAAKLNEKATIIAKVENGDMLPSDSLVKKLEKELGIKLTEKVSSIASSSSASGGKTLTLGDLIKKG</sequence>
<dbReference type="RefSeq" id="WP_020449620.1">
    <property type="nucleotide sequence ID" value="NC_021353.1"/>
</dbReference>
<dbReference type="InParanoid" id="R9T8S4"/>
<dbReference type="PROSITE" id="PS50943">
    <property type="entry name" value="HTH_CROC1"/>
    <property type="match status" value="1"/>
</dbReference>
<dbReference type="SMART" id="SM00530">
    <property type="entry name" value="HTH_XRE"/>
    <property type="match status" value="1"/>
</dbReference>
<dbReference type="EMBL" id="CP005934">
    <property type="protein sequence ID" value="AGN27095.1"/>
    <property type="molecule type" value="Genomic_DNA"/>
</dbReference>
<dbReference type="Proteomes" id="UP000014070">
    <property type="component" value="Chromosome"/>
</dbReference>
<dbReference type="PANTHER" id="PTHR10245:SF15">
    <property type="entry name" value="ENDOTHELIAL DIFFERENTIATION-RELATED FACTOR 1"/>
    <property type="match status" value="1"/>
</dbReference>